<dbReference type="Gene3D" id="1.20.120.330">
    <property type="entry name" value="Nucleotidyltransferases domain 2"/>
    <property type="match status" value="1"/>
</dbReference>
<feature type="coiled-coil region" evidence="1">
    <location>
        <begin position="87"/>
        <end position="156"/>
    </location>
</feature>
<sequence length="286" mass="31130">MPLVESNRLHLATAPPTALSQEALQELFDSNTHITPSLSDPTNLYEVMDVENISPSVAQPTITQDMLKRIADLEVAGTDHRTCRADLEAARAACEAARTDLNAARTDLDAARTDLNAARTDLNAARTDLDAARTDLNAARTDLNTARTDLNAARAELRSREAISVDWQVWSRAQDAVDELIFLATRDKCGEQGIRSAAELRNALNLRTAANNAAAHTIVNEAPSDLRDAATAIRIEKRALERSRHPLAHPVVTVADLRRLAGEEIAEPLLTRIAASRRGAEPRFVA</sequence>
<evidence type="ECO:0000256" key="1">
    <source>
        <dbReference type="SAM" id="Coils"/>
    </source>
</evidence>
<dbReference type="GO" id="GO:0015562">
    <property type="term" value="F:efflux transmembrane transporter activity"/>
    <property type="evidence" value="ECO:0007669"/>
    <property type="project" value="InterPro"/>
</dbReference>
<name>A0A8H6U3L0_9AGAR</name>
<reference evidence="2" key="1">
    <citation type="submission" date="2020-05" db="EMBL/GenBank/DDBJ databases">
        <title>Mycena genomes resolve the evolution of fungal bioluminescence.</title>
        <authorList>
            <person name="Tsai I.J."/>
        </authorList>
    </citation>
    <scope>NUCLEOTIDE SEQUENCE</scope>
    <source>
        <strain evidence="2">CCC161011</strain>
    </source>
</reference>
<evidence type="ECO:0000313" key="2">
    <source>
        <dbReference type="EMBL" id="KAF7326950.1"/>
    </source>
</evidence>
<dbReference type="AlphaFoldDB" id="A0A8H6U3L0"/>
<comment type="caution">
    <text evidence="2">The sequence shown here is derived from an EMBL/GenBank/DDBJ whole genome shotgun (WGS) entry which is preliminary data.</text>
</comment>
<keyword evidence="1" id="KW-0175">Coiled coil</keyword>
<accession>A0A8H6U3L0</accession>
<dbReference type="OrthoDB" id="3067837at2759"/>
<gene>
    <name evidence="2" type="ORF">MVEN_02589100</name>
</gene>
<protein>
    <submittedName>
        <fullName evidence="2">Uncharacterized protein</fullName>
    </submittedName>
</protein>
<evidence type="ECO:0000313" key="3">
    <source>
        <dbReference type="Proteomes" id="UP000620124"/>
    </source>
</evidence>
<keyword evidence="3" id="KW-1185">Reference proteome</keyword>
<organism evidence="2 3">
    <name type="scientific">Mycena venus</name>
    <dbReference type="NCBI Taxonomy" id="2733690"/>
    <lineage>
        <taxon>Eukaryota</taxon>
        <taxon>Fungi</taxon>
        <taxon>Dikarya</taxon>
        <taxon>Basidiomycota</taxon>
        <taxon>Agaricomycotina</taxon>
        <taxon>Agaricomycetes</taxon>
        <taxon>Agaricomycetidae</taxon>
        <taxon>Agaricales</taxon>
        <taxon>Marasmiineae</taxon>
        <taxon>Mycenaceae</taxon>
        <taxon>Mycena</taxon>
    </lineage>
</organism>
<proteinExistence type="predicted"/>
<dbReference type="EMBL" id="JACAZI010000039">
    <property type="protein sequence ID" value="KAF7326950.1"/>
    <property type="molecule type" value="Genomic_DNA"/>
</dbReference>
<dbReference type="Proteomes" id="UP000620124">
    <property type="component" value="Unassembled WGS sequence"/>
</dbReference>